<dbReference type="InterPro" id="IPR043128">
    <property type="entry name" value="Rev_trsase/Diguanyl_cyclase"/>
</dbReference>
<dbReference type="Gene3D" id="3.30.70.270">
    <property type="match status" value="1"/>
</dbReference>
<dbReference type="CDD" id="cd01949">
    <property type="entry name" value="GGDEF"/>
    <property type="match status" value="1"/>
</dbReference>
<dbReference type="AlphaFoldDB" id="A0A1W1BLY0"/>
<dbReference type="PANTHER" id="PTHR45138:SF9">
    <property type="entry name" value="DIGUANYLATE CYCLASE DGCM-RELATED"/>
    <property type="match status" value="1"/>
</dbReference>
<protein>
    <submittedName>
        <fullName evidence="2">Diguanylate cyclase (GGDEF domain) with PAS/PAC sensor</fullName>
    </submittedName>
</protein>
<dbReference type="Pfam" id="PF00990">
    <property type="entry name" value="GGDEF"/>
    <property type="match status" value="1"/>
</dbReference>
<dbReference type="SMART" id="SM00267">
    <property type="entry name" value="GGDEF"/>
    <property type="match status" value="1"/>
</dbReference>
<dbReference type="PROSITE" id="PS50887">
    <property type="entry name" value="GGDEF"/>
    <property type="match status" value="1"/>
</dbReference>
<dbReference type="InterPro" id="IPR029787">
    <property type="entry name" value="Nucleotide_cyclase"/>
</dbReference>
<evidence type="ECO:0000313" key="2">
    <source>
        <dbReference type="EMBL" id="SFV54539.1"/>
    </source>
</evidence>
<gene>
    <name evidence="2" type="ORF">MNB_SV-8-548</name>
</gene>
<reference evidence="2" key="1">
    <citation type="submission" date="2016-10" db="EMBL/GenBank/DDBJ databases">
        <authorList>
            <person name="de Groot N.N."/>
        </authorList>
    </citation>
    <scope>NUCLEOTIDE SEQUENCE</scope>
</reference>
<dbReference type="InterPro" id="IPR000160">
    <property type="entry name" value="GGDEF_dom"/>
</dbReference>
<dbReference type="PANTHER" id="PTHR45138">
    <property type="entry name" value="REGULATORY COMPONENTS OF SENSORY TRANSDUCTION SYSTEM"/>
    <property type="match status" value="1"/>
</dbReference>
<dbReference type="GO" id="GO:0052621">
    <property type="term" value="F:diguanylate cyclase activity"/>
    <property type="evidence" value="ECO:0007669"/>
    <property type="project" value="TreeGrafter"/>
</dbReference>
<dbReference type="EMBL" id="FPHD01000026">
    <property type="protein sequence ID" value="SFV54539.1"/>
    <property type="molecule type" value="Genomic_DNA"/>
</dbReference>
<name>A0A1W1BLY0_9ZZZZ</name>
<feature type="domain" description="GGDEF" evidence="1">
    <location>
        <begin position="47"/>
        <end position="179"/>
    </location>
</feature>
<dbReference type="NCBIfam" id="TIGR00254">
    <property type="entry name" value="GGDEF"/>
    <property type="match status" value="1"/>
</dbReference>
<proteinExistence type="predicted"/>
<evidence type="ECO:0000259" key="1">
    <source>
        <dbReference type="PROSITE" id="PS50887"/>
    </source>
</evidence>
<dbReference type="InterPro" id="IPR050469">
    <property type="entry name" value="Diguanylate_Cyclase"/>
</dbReference>
<dbReference type="SUPFAM" id="SSF55073">
    <property type="entry name" value="Nucleotide cyclase"/>
    <property type="match status" value="1"/>
</dbReference>
<accession>A0A1W1BLY0</accession>
<sequence length="179" mass="20384">MKVFDTNEVESNIVQTLFMDELTACCKQHFFFESGKQMLQLALRNKVPLSLCVIEIDNFENLNEKYGDICGGELLKSIADIIKRKSRKSDLLGRLGVKEFGLLTYNTSAINAQIFLDLIRKEIEIHGYVFHGERIRETLSMGISLYSPMDDETLKPMYTRAKTALSRAKAKGKNCVVTY</sequence>
<organism evidence="2">
    <name type="scientific">hydrothermal vent metagenome</name>
    <dbReference type="NCBI Taxonomy" id="652676"/>
    <lineage>
        <taxon>unclassified sequences</taxon>
        <taxon>metagenomes</taxon>
        <taxon>ecological metagenomes</taxon>
    </lineage>
</organism>